<dbReference type="AlphaFoldDB" id="A0A068Y3G3"/>
<name>A0A068Y3G3_ECHMU</name>
<dbReference type="OrthoDB" id="43580at2759"/>
<dbReference type="InterPro" id="IPR027417">
    <property type="entry name" value="P-loop_NTPase"/>
</dbReference>
<gene>
    <name evidence="1" type="ORF">EmuJ_000494100</name>
</gene>
<evidence type="ECO:0000313" key="1">
    <source>
        <dbReference type="EMBL" id="CDS37673.1"/>
    </source>
</evidence>
<organism evidence="1 2">
    <name type="scientific">Echinococcus multilocularis</name>
    <name type="common">Fox tapeworm</name>
    <dbReference type="NCBI Taxonomy" id="6211"/>
    <lineage>
        <taxon>Eukaryota</taxon>
        <taxon>Metazoa</taxon>
        <taxon>Spiralia</taxon>
        <taxon>Lophotrochozoa</taxon>
        <taxon>Platyhelminthes</taxon>
        <taxon>Cestoda</taxon>
        <taxon>Eucestoda</taxon>
        <taxon>Cyclophyllidea</taxon>
        <taxon>Taeniidae</taxon>
        <taxon>Echinococcus</taxon>
    </lineage>
</organism>
<accession>A0A068Y3G3</accession>
<dbReference type="Gene3D" id="3.40.50.300">
    <property type="entry name" value="P-loop containing nucleotide triphosphate hydrolases"/>
    <property type="match status" value="1"/>
</dbReference>
<dbReference type="EMBL" id="LN902843">
    <property type="protein sequence ID" value="CDS37673.1"/>
    <property type="molecule type" value="Genomic_DNA"/>
</dbReference>
<evidence type="ECO:0000313" key="2">
    <source>
        <dbReference type="Proteomes" id="UP000017246"/>
    </source>
</evidence>
<dbReference type="STRING" id="6211.A0A068Y3G3"/>
<reference evidence="1" key="1">
    <citation type="journal article" date="2013" name="Nature">
        <title>The genomes of four tapeworm species reveal adaptations to parasitism.</title>
        <authorList>
            <person name="Tsai I.J."/>
            <person name="Zarowiecki M."/>
            <person name="Holroyd N."/>
            <person name="Garciarrubio A."/>
            <person name="Sanchez-Flores A."/>
            <person name="Brooks K.L."/>
            <person name="Tracey A."/>
            <person name="Bobes R.J."/>
            <person name="Fragoso G."/>
            <person name="Sciutto E."/>
            <person name="Aslett M."/>
            <person name="Beasley H."/>
            <person name="Bennett H.M."/>
            <person name="Cai J."/>
            <person name="Camicia F."/>
            <person name="Clark R."/>
            <person name="Cucher M."/>
            <person name="De Silva N."/>
            <person name="Day T.A."/>
            <person name="Deplazes P."/>
            <person name="Estrada K."/>
            <person name="Fernandez C."/>
            <person name="Holland P.W."/>
            <person name="Hou J."/>
            <person name="Hu S."/>
            <person name="Huckvale T."/>
            <person name="Hung S.S."/>
            <person name="Kamenetzky L."/>
            <person name="Keane J.A."/>
            <person name="Kiss F."/>
            <person name="Koziol U."/>
            <person name="Lambert O."/>
            <person name="Liu K."/>
            <person name="Luo X."/>
            <person name="Luo Y."/>
            <person name="Macchiaroli N."/>
            <person name="Nichol S."/>
            <person name="Paps J."/>
            <person name="Parkinson J."/>
            <person name="Pouchkina-Stantcheva N."/>
            <person name="Riddiford N."/>
            <person name="Rosenzvit M."/>
            <person name="Salinas G."/>
            <person name="Wasmuth J.D."/>
            <person name="Zamanian M."/>
            <person name="Zheng Y."/>
            <person name="Cai X."/>
            <person name="Soberon X."/>
            <person name="Olson P.D."/>
            <person name="Laclette J.P."/>
            <person name="Brehm K."/>
            <person name="Berriman M."/>
            <person name="Garciarrubio A."/>
            <person name="Bobes R.J."/>
            <person name="Fragoso G."/>
            <person name="Sanchez-Flores A."/>
            <person name="Estrada K."/>
            <person name="Cevallos M.A."/>
            <person name="Morett E."/>
            <person name="Gonzalez V."/>
            <person name="Portillo T."/>
            <person name="Ochoa-Leyva A."/>
            <person name="Jose M.V."/>
            <person name="Sciutto E."/>
            <person name="Landa A."/>
            <person name="Jimenez L."/>
            <person name="Valdes V."/>
            <person name="Carrero J.C."/>
            <person name="Larralde C."/>
            <person name="Morales-Montor J."/>
            <person name="Limon-Lason J."/>
            <person name="Soberon X."/>
            <person name="Laclette J.P."/>
        </authorList>
    </citation>
    <scope>NUCLEOTIDE SEQUENCE [LARGE SCALE GENOMIC DNA]</scope>
</reference>
<dbReference type="Proteomes" id="UP000017246">
    <property type="component" value="Unassembled WGS sequence"/>
</dbReference>
<keyword evidence="2" id="KW-1185">Reference proteome</keyword>
<proteinExistence type="predicted"/>
<reference evidence="1" key="2">
    <citation type="submission" date="2015-11" db="EMBL/GenBank/DDBJ databases">
        <authorList>
            <person name="Zhang Y."/>
            <person name="Guo Z."/>
        </authorList>
    </citation>
    <scope>NUCLEOTIDE SEQUENCE</scope>
</reference>
<sequence>MANYHELAKGKLYLPIYRDADVFTGHHLPAKFCAMEECSYLTLTYASIIRAQMEYLLSTYPPSSFDRGPSSHSSASVIPIHWDEELKVCIEESQKMEQHYGHFFEFIIIPRISEIAIGEVKQG</sequence>
<protein>
    <submittedName>
        <fullName evidence="1">Uncharacterized protein</fullName>
    </submittedName>
</protein>